<accession>A0ABU4Y1R7</accession>
<protein>
    <recommendedName>
        <fullName evidence="1">VOC domain-containing protein</fullName>
    </recommendedName>
</protein>
<dbReference type="PANTHER" id="PTHR43279:SF1">
    <property type="entry name" value="CATECHOL-2,3-DIOXYGENASE"/>
    <property type="match status" value="1"/>
</dbReference>
<name>A0ABU4Y1R7_9HYPH</name>
<keyword evidence="3" id="KW-1185">Reference proteome</keyword>
<evidence type="ECO:0000259" key="1">
    <source>
        <dbReference type="PROSITE" id="PS51819"/>
    </source>
</evidence>
<organism evidence="2 3">
    <name type="scientific">Mesorhizobium album</name>
    <dbReference type="NCBI Taxonomy" id="3072314"/>
    <lineage>
        <taxon>Bacteria</taxon>
        <taxon>Pseudomonadati</taxon>
        <taxon>Pseudomonadota</taxon>
        <taxon>Alphaproteobacteria</taxon>
        <taxon>Hyphomicrobiales</taxon>
        <taxon>Phyllobacteriaceae</taxon>
        <taxon>Mesorhizobium</taxon>
    </lineage>
</organism>
<feature type="domain" description="VOC" evidence="1">
    <location>
        <begin position="12"/>
        <end position="128"/>
    </location>
</feature>
<reference evidence="2 3" key="1">
    <citation type="submission" date="2023-08" db="EMBL/GenBank/DDBJ databases">
        <title>Implementing the SeqCode for naming new Mesorhizobium species isolated from Vachellia karroo root nodules.</title>
        <authorList>
            <person name="Van Lill M."/>
        </authorList>
    </citation>
    <scope>NUCLEOTIDE SEQUENCE [LARGE SCALE GENOMIC DNA]</scope>
    <source>
        <strain evidence="2 3">VK24D</strain>
    </source>
</reference>
<dbReference type="Gene3D" id="3.10.180.10">
    <property type="entry name" value="2,3-Dihydroxybiphenyl 1,2-Dioxygenase, domain 1"/>
    <property type="match status" value="1"/>
</dbReference>
<dbReference type="InterPro" id="IPR037523">
    <property type="entry name" value="VOC_core"/>
</dbReference>
<gene>
    <name evidence="2" type="ORF">RFN28_15320</name>
</gene>
<dbReference type="PANTHER" id="PTHR43279">
    <property type="entry name" value="CATECHOL-2,3-DIOXYGENASE"/>
    <property type="match status" value="1"/>
</dbReference>
<dbReference type="Proteomes" id="UP001287059">
    <property type="component" value="Unassembled WGS sequence"/>
</dbReference>
<proteinExistence type="predicted"/>
<dbReference type="RefSeq" id="WP_320288160.1">
    <property type="nucleotide sequence ID" value="NZ_JAVIIW010000016.1"/>
</dbReference>
<dbReference type="InterPro" id="IPR029068">
    <property type="entry name" value="Glyas_Bleomycin-R_OHBP_Dase"/>
</dbReference>
<comment type="caution">
    <text evidence="2">The sequence shown here is derived from an EMBL/GenBank/DDBJ whole genome shotgun (WGS) entry which is preliminary data.</text>
</comment>
<dbReference type="EMBL" id="JAVIIW010000016">
    <property type="protein sequence ID" value="MDX8479842.1"/>
    <property type="molecule type" value="Genomic_DNA"/>
</dbReference>
<sequence length="144" mass="15539">MKSQEILANTARLGPVHLRVVDIPAALPVWREVVGLSTLTREGGIAELGVDGKTLIVLHSGATTVLPSKSRDLFHIAIHVTTRKELARVAARLRVSGLRHMHTCPRCKRTGCWTSSIPRGTACGWCSQATDVTAVGLNQGGQWQ</sequence>
<dbReference type="SUPFAM" id="SSF54593">
    <property type="entry name" value="Glyoxalase/Bleomycin resistance protein/Dihydroxybiphenyl dioxygenase"/>
    <property type="match status" value="1"/>
</dbReference>
<dbReference type="PROSITE" id="PS51819">
    <property type="entry name" value="VOC"/>
    <property type="match status" value="1"/>
</dbReference>
<evidence type="ECO:0000313" key="2">
    <source>
        <dbReference type="EMBL" id="MDX8479842.1"/>
    </source>
</evidence>
<evidence type="ECO:0000313" key="3">
    <source>
        <dbReference type="Proteomes" id="UP001287059"/>
    </source>
</evidence>